<gene>
    <name evidence="2" type="ORF">BGW38_003027</name>
</gene>
<proteinExistence type="predicted"/>
<protein>
    <submittedName>
        <fullName evidence="2">Uncharacterized protein</fullName>
    </submittedName>
</protein>
<sequence length="577" mass="64917">MNVVFTSAYCPILGRAVPLVASILIGASYDLYYQHYAALLKSLPFSTWGEFKDGFPGFLGGFSDAERVGLETALRTHFDTSHDGPIHLEEHYLCDNADFVRSLISVSKDGEVIPPSREMNFYFRAKALLNSQHTEATFRKAVTEILEEYPKTRNWLKWHLAPSRGRHFFSALTSIDWEFSENTDLQENLGYDFQMLVGNQKATVEETLGCISRHINQVQGDYVLASNGISVLVDQPKLKRPYNNIGRAPNTTDTPSTRSVHEDHAKKPKLTEGTKQDSSTLGSDHKDNGDTNNDKNSWQSFGMPWGFSHEDLQVTNTCALDTTLMAWYFLRIFHRAALPLEVLAGANGSRVTDILCQVMEKIQAREWNKARWIWCKEILHLGTSGQNLQSLWSSLSEAFLENIPGLSMIQVTRSTVCSSKACPRSFKRDTQAMDSIMVQNARQINQENFDASLSFAATLCSEKIDAKDARMIDEADIRKVAFRDVDNGEDNEWFVCNGRRTEKSSQISKLPYLLVLNCLDDWHSSSKDGSVDIQTPQSTLVINGTSYTLAAIFYGLPESHQGKGYQFDQVCTAKMTK</sequence>
<dbReference type="EMBL" id="JAABOA010000211">
    <property type="protein sequence ID" value="KAF9585293.1"/>
    <property type="molecule type" value="Genomic_DNA"/>
</dbReference>
<keyword evidence="3" id="KW-1185">Reference proteome</keyword>
<feature type="compositionally biased region" description="Basic and acidic residues" evidence="1">
    <location>
        <begin position="259"/>
        <end position="275"/>
    </location>
</feature>
<dbReference type="Proteomes" id="UP000780801">
    <property type="component" value="Unassembled WGS sequence"/>
</dbReference>
<organism evidence="2 3">
    <name type="scientific">Lunasporangiospora selenospora</name>
    <dbReference type="NCBI Taxonomy" id="979761"/>
    <lineage>
        <taxon>Eukaryota</taxon>
        <taxon>Fungi</taxon>
        <taxon>Fungi incertae sedis</taxon>
        <taxon>Mucoromycota</taxon>
        <taxon>Mortierellomycotina</taxon>
        <taxon>Mortierellomycetes</taxon>
        <taxon>Mortierellales</taxon>
        <taxon>Mortierellaceae</taxon>
        <taxon>Lunasporangiospora</taxon>
    </lineage>
</organism>
<feature type="compositionally biased region" description="Basic and acidic residues" evidence="1">
    <location>
        <begin position="283"/>
        <end position="293"/>
    </location>
</feature>
<accession>A0A9P6KHP7</accession>
<name>A0A9P6KHP7_9FUNG</name>
<evidence type="ECO:0000256" key="1">
    <source>
        <dbReference type="SAM" id="MobiDB-lite"/>
    </source>
</evidence>
<feature type="compositionally biased region" description="Polar residues" evidence="1">
    <location>
        <begin position="249"/>
        <end position="258"/>
    </location>
</feature>
<feature type="region of interest" description="Disordered" evidence="1">
    <location>
        <begin position="240"/>
        <end position="295"/>
    </location>
</feature>
<evidence type="ECO:0000313" key="3">
    <source>
        <dbReference type="Proteomes" id="UP000780801"/>
    </source>
</evidence>
<comment type="caution">
    <text evidence="2">The sequence shown here is derived from an EMBL/GenBank/DDBJ whole genome shotgun (WGS) entry which is preliminary data.</text>
</comment>
<evidence type="ECO:0000313" key="2">
    <source>
        <dbReference type="EMBL" id="KAF9585293.1"/>
    </source>
</evidence>
<reference evidence="2" key="1">
    <citation type="journal article" date="2020" name="Fungal Divers.">
        <title>Resolving the Mortierellaceae phylogeny through synthesis of multi-gene phylogenetics and phylogenomics.</title>
        <authorList>
            <person name="Vandepol N."/>
            <person name="Liber J."/>
            <person name="Desiro A."/>
            <person name="Na H."/>
            <person name="Kennedy M."/>
            <person name="Barry K."/>
            <person name="Grigoriev I.V."/>
            <person name="Miller A.N."/>
            <person name="O'Donnell K."/>
            <person name="Stajich J.E."/>
            <person name="Bonito G."/>
        </authorList>
    </citation>
    <scope>NUCLEOTIDE SEQUENCE</scope>
    <source>
        <strain evidence="2">KOD1015</strain>
    </source>
</reference>
<dbReference type="OrthoDB" id="2447802at2759"/>
<dbReference type="AlphaFoldDB" id="A0A9P6KHP7"/>